<dbReference type="AlphaFoldDB" id="A0AAD7HL72"/>
<accession>A0AAD7HL72</accession>
<proteinExistence type="predicted"/>
<dbReference type="EMBL" id="JARJLG010000257">
    <property type="protein sequence ID" value="KAJ7722487.1"/>
    <property type="molecule type" value="Genomic_DNA"/>
</dbReference>
<gene>
    <name evidence="1" type="ORF">DFH07DRAFT_971918</name>
</gene>
<dbReference type="Proteomes" id="UP001215280">
    <property type="component" value="Unassembled WGS sequence"/>
</dbReference>
<name>A0AAD7HL72_9AGAR</name>
<protein>
    <submittedName>
        <fullName evidence="1">Uncharacterized protein</fullName>
    </submittedName>
</protein>
<evidence type="ECO:0000313" key="2">
    <source>
        <dbReference type="Proteomes" id="UP001215280"/>
    </source>
</evidence>
<keyword evidence="2" id="KW-1185">Reference proteome</keyword>
<reference evidence="1" key="1">
    <citation type="submission" date="2023-03" db="EMBL/GenBank/DDBJ databases">
        <title>Massive genome expansion in bonnet fungi (Mycena s.s.) driven by repeated elements and novel gene families across ecological guilds.</title>
        <authorList>
            <consortium name="Lawrence Berkeley National Laboratory"/>
            <person name="Harder C.B."/>
            <person name="Miyauchi S."/>
            <person name="Viragh M."/>
            <person name="Kuo A."/>
            <person name="Thoen E."/>
            <person name="Andreopoulos B."/>
            <person name="Lu D."/>
            <person name="Skrede I."/>
            <person name="Drula E."/>
            <person name="Henrissat B."/>
            <person name="Morin E."/>
            <person name="Kohler A."/>
            <person name="Barry K."/>
            <person name="LaButti K."/>
            <person name="Morin E."/>
            <person name="Salamov A."/>
            <person name="Lipzen A."/>
            <person name="Mereny Z."/>
            <person name="Hegedus B."/>
            <person name="Baldrian P."/>
            <person name="Stursova M."/>
            <person name="Weitz H."/>
            <person name="Taylor A."/>
            <person name="Grigoriev I.V."/>
            <person name="Nagy L.G."/>
            <person name="Martin F."/>
            <person name="Kauserud H."/>
        </authorList>
    </citation>
    <scope>NUCLEOTIDE SEQUENCE</scope>
    <source>
        <strain evidence="1">CBHHK188m</strain>
    </source>
</reference>
<evidence type="ECO:0000313" key="1">
    <source>
        <dbReference type="EMBL" id="KAJ7722487.1"/>
    </source>
</evidence>
<sequence length="114" mass="13493">MAIEDDHPIRALIIHLLRTEVNQERHEISVRHHMRQLGQKKMLHAVGHRALMRARQAIEHINIKLRDALQRYDEAMDLLSAVWDRALREGIATVLVEERVLLRVLWARHQPRLV</sequence>
<organism evidence="1 2">
    <name type="scientific">Mycena maculata</name>
    <dbReference type="NCBI Taxonomy" id="230809"/>
    <lineage>
        <taxon>Eukaryota</taxon>
        <taxon>Fungi</taxon>
        <taxon>Dikarya</taxon>
        <taxon>Basidiomycota</taxon>
        <taxon>Agaricomycotina</taxon>
        <taxon>Agaricomycetes</taxon>
        <taxon>Agaricomycetidae</taxon>
        <taxon>Agaricales</taxon>
        <taxon>Marasmiineae</taxon>
        <taxon>Mycenaceae</taxon>
        <taxon>Mycena</taxon>
    </lineage>
</organism>
<comment type="caution">
    <text evidence="1">The sequence shown here is derived from an EMBL/GenBank/DDBJ whole genome shotgun (WGS) entry which is preliminary data.</text>
</comment>